<evidence type="ECO:0000313" key="4">
    <source>
        <dbReference type="EMBL" id="VAW19865.1"/>
    </source>
</evidence>
<proteinExistence type="predicted"/>
<dbReference type="AlphaFoldDB" id="A0A3B0TMH5"/>
<dbReference type="InterPro" id="IPR036280">
    <property type="entry name" value="Multihaem_cyt_sf"/>
</dbReference>
<feature type="domain" description="Cytochrome c-552/4" evidence="3">
    <location>
        <begin position="45"/>
        <end position="84"/>
    </location>
</feature>
<keyword evidence="2" id="KW-1133">Transmembrane helix</keyword>
<dbReference type="PANTHER" id="PTHR35038:SF8">
    <property type="entry name" value="C-TYPE POLYHEME CYTOCHROME OMCC"/>
    <property type="match status" value="1"/>
</dbReference>
<dbReference type="InterPro" id="IPR023155">
    <property type="entry name" value="Cyt_c-552/4"/>
</dbReference>
<dbReference type="Gene3D" id="1.10.287.3080">
    <property type="match status" value="1"/>
</dbReference>
<keyword evidence="1" id="KW-0732">Signal</keyword>
<keyword evidence="2" id="KW-0812">Transmembrane</keyword>
<name>A0A3B0TMH5_9ZZZZ</name>
<protein>
    <recommendedName>
        <fullName evidence="3">Cytochrome c-552/4 domain-containing protein</fullName>
    </recommendedName>
</protein>
<feature type="transmembrane region" description="Helical" evidence="2">
    <location>
        <begin position="6"/>
        <end position="26"/>
    </location>
</feature>
<dbReference type="Pfam" id="PF13435">
    <property type="entry name" value="Cytochrome_C554"/>
    <property type="match status" value="1"/>
</dbReference>
<gene>
    <name evidence="4" type="ORF">MNBD_BACTEROID01-590</name>
</gene>
<organism evidence="4">
    <name type="scientific">hydrothermal vent metagenome</name>
    <dbReference type="NCBI Taxonomy" id="652676"/>
    <lineage>
        <taxon>unclassified sequences</taxon>
        <taxon>metagenomes</taxon>
        <taxon>ecological metagenomes</taxon>
    </lineage>
</organism>
<dbReference type="PANTHER" id="PTHR35038">
    <property type="entry name" value="DISSIMILATORY SULFITE REDUCTASE SIRA"/>
    <property type="match status" value="1"/>
</dbReference>
<reference evidence="4" key="1">
    <citation type="submission" date="2018-06" db="EMBL/GenBank/DDBJ databases">
        <authorList>
            <person name="Zhirakovskaya E."/>
        </authorList>
    </citation>
    <scope>NUCLEOTIDE SEQUENCE</scope>
</reference>
<evidence type="ECO:0000256" key="2">
    <source>
        <dbReference type="SAM" id="Phobius"/>
    </source>
</evidence>
<dbReference type="InterPro" id="IPR051829">
    <property type="entry name" value="Multiheme_Cytochr_ET"/>
</dbReference>
<accession>A0A3B0TMH5</accession>
<evidence type="ECO:0000259" key="3">
    <source>
        <dbReference type="Pfam" id="PF13435"/>
    </source>
</evidence>
<dbReference type="EMBL" id="UOEP01000107">
    <property type="protein sequence ID" value="VAW19865.1"/>
    <property type="molecule type" value="Genomic_DNA"/>
</dbReference>
<evidence type="ECO:0000256" key="1">
    <source>
        <dbReference type="ARBA" id="ARBA00022729"/>
    </source>
</evidence>
<dbReference type="SUPFAM" id="SSF48695">
    <property type="entry name" value="Multiheme cytochromes"/>
    <property type="match status" value="1"/>
</dbReference>
<keyword evidence="2" id="KW-0472">Membrane</keyword>
<sequence length="146" mass="16761">MPKHILRLIILFMIVIGLFLVARHFLIPESFGKYGYYRADSIEENADHDIKYVDRAECAACHDDIAALKQGGPHKNINCQTCHGPGNLHIEDPTPENILKETERELCGRCHNKNAARPKFIKQIDINEHNIESKCIECHNPHEPWN</sequence>